<comment type="caution">
    <text evidence="2">The sequence shown here is derived from an EMBL/GenBank/DDBJ whole genome shotgun (WGS) entry which is preliminary data.</text>
</comment>
<reference evidence="3 4" key="1">
    <citation type="submission" date="2019-08" db="EMBL/GenBank/DDBJ databases">
        <title>Draft genome sequences of two oriental melons (Cucumis melo L. var makuwa).</title>
        <authorList>
            <person name="Kwon S.-Y."/>
        </authorList>
    </citation>
    <scope>NUCLEOTIDE SEQUENCE [LARGE SCALE GENOMIC DNA]</scope>
    <source>
        <strain evidence="4">cv. Chang Bougi</strain>
        <strain evidence="3">cv. SW 3</strain>
        <tissue evidence="2">Leaf</tissue>
    </source>
</reference>
<dbReference type="PANTHER" id="PTHR47592:SF30">
    <property type="entry name" value="CCHC-TYPE DOMAIN-CONTAINING PROTEIN"/>
    <property type="match status" value="1"/>
</dbReference>
<evidence type="ECO:0000313" key="2">
    <source>
        <dbReference type="EMBL" id="TYK22882.1"/>
    </source>
</evidence>
<dbReference type="PANTHER" id="PTHR47592">
    <property type="entry name" value="PBF68 PROTEIN"/>
    <property type="match status" value="1"/>
</dbReference>
<evidence type="ECO:0000313" key="4">
    <source>
        <dbReference type="Proteomes" id="UP000321947"/>
    </source>
</evidence>
<dbReference type="AlphaFoldDB" id="A0A5D3DGZ1"/>
<dbReference type="EMBL" id="SSTE01015965">
    <property type="protein sequence ID" value="KAA0042492.1"/>
    <property type="molecule type" value="Genomic_DNA"/>
</dbReference>
<dbReference type="EMBL" id="SSTD01004767">
    <property type="protein sequence ID" value="TYK22882.1"/>
    <property type="molecule type" value="Genomic_DNA"/>
</dbReference>
<protein>
    <submittedName>
        <fullName evidence="2">Ty1-copia retrotransposon protein</fullName>
    </submittedName>
</protein>
<dbReference type="Proteomes" id="UP000321393">
    <property type="component" value="Unassembled WGS sequence"/>
</dbReference>
<evidence type="ECO:0000313" key="1">
    <source>
        <dbReference type="EMBL" id="KAA0042492.1"/>
    </source>
</evidence>
<gene>
    <name evidence="2" type="ORF">E5676_scaffold334G00210</name>
    <name evidence="1" type="ORF">E6C27_scaffold246G00420</name>
</gene>
<proteinExistence type="predicted"/>
<accession>A0A5D3DGZ1</accession>
<sequence>MSIKTSNKVVSDLSKLELFDGTNYHRWSQKLLIFFEKLEVNYVLTIDPSSDPSTTIPTPYNLESTGFSTIVVDQVNKVSIVDLEKYVKDNKTVCGHLLNHMLDPMFNLFMAKKSANDIWSILESR</sequence>
<evidence type="ECO:0000313" key="3">
    <source>
        <dbReference type="Proteomes" id="UP000321393"/>
    </source>
</evidence>
<dbReference type="Proteomes" id="UP000321947">
    <property type="component" value="Unassembled WGS sequence"/>
</dbReference>
<organism evidence="2 4">
    <name type="scientific">Cucumis melo var. makuwa</name>
    <name type="common">Oriental melon</name>
    <dbReference type="NCBI Taxonomy" id="1194695"/>
    <lineage>
        <taxon>Eukaryota</taxon>
        <taxon>Viridiplantae</taxon>
        <taxon>Streptophyta</taxon>
        <taxon>Embryophyta</taxon>
        <taxon>Tracheophyta</taxon>
        <taxon>Spermatophyta</taxon>
        <taxon>Magnoliopsida</taxon>
        <taxon>eudicotyledons</taxon>
        <taxon>Gunneridae</taxon>
        <taxon>Pentapetalae</taxon>
        <taxon>rosids</taxon>
        <taxon>fabids</taxon>
        <taxon>Cucurbitales</taxon>
        <taxon>Cucurbitaceae</taxon>
        <taxon>Benincaseae</taxon>
        <taxon>Cucumis</taxon>
    </lineage>
</organism>
<name>A0A5D3DGZ1_CUCMM</name>
<dbReference type="OrthoDB" id="1717187at2759"/>